<evidence type="ECO:0000313" key="7">
    <source>
        <dbReference type="EMBL" id="MFC3914760.1"/>
    </source>
</evidence>
<keyword evidence="8" id="KW-1185">Reference proteome</keyword>
<dbReference type="InterPro" id="IPR002293">
    <property type="entry name" value="AA/rel_permease1"/>
</dbReference>
<dbReference type="Gene3D" id="1.20.1740.10">
    <property type="entry name" value="Amino acid/polyamine transporter I"/>
    <property type="match status" value="1"/>
</dbReference>
<dbReference type="EMBL" id="JBHSAF010000015">
    <property type="protein sequence ID" value="MFC3914760.1"/>
    <property type="molecule type" value="Genomic_DNA"/>
</dbReference>
<feature type="transmembrane region" description="Helical" evidence="6">
    <location>
        <begin position="87"/>
        <end position="111"/>
    </location>
</feature>
<feature type="transmembrane region" description="Helical" evidence="6">
    <location>
        <begin position="319"/>
        <end position="339"/>
    </location>
</feature>
<keyword evidence="5 6" id="KW-0472">Membrane</keyword>
<keyword evidence="4 6" id="KW-1133">Transmembrane helix</keyword>
<dbReference type="Proteomes" id="UP001595692">
    <property type="component" value="Unassembled WGS sequence"/>
</dbReference>
<feature type="transmembrane region" description="Helical" evidence="6">
    <location>
        <begin position="16"/>
        <end position="37"/>
    </location>
</feature>
<name>A0ABV8CRC4_9GAMM</name>
<evidence type="ECO:0000256" key="6">
    <source>
        <dbReference type="SAM" id="Phobius"/>
    </source>
</evidence>
<evidence type="ECO:0000313" key="8">
    <source>
        <dbReference type="Proteomes" id="UP001595692"/>
    </source>
</evidence>
<dbReference type="Pfam" id="PF13520">
    <property type="entry name" value="AA_permease_2"/>
    <property type="match status" value="1"/>
</dbReference>
<reference evidence="8" key="1">
    <citation type="journal article" date="2019" name="Int. J. Syst. Evol. Microbiol.">
        <title>The Global Catalogue of Microorganisms (GCM) 10K type strain sequencing project: providing services to taxonomists for standard genome sequencing and annotation.</title>
        <authorList>
            <consortium name="The Broad Institute Genomics Platform"/>
            <consortium name="The Broad Institute Genome Sequencing Center for Infectious Disease"/>
            <person name="Wu L."/>
            <person name="Ma J."/>
        </authorList>
    </citation>
    <scope>NUCLEOTIDE SEQUENCE [LARGE SCALE GENOMIC DNA]</scope>
    <source>
        <strain evidence="8">CCUG 54939</strain>
    </source>
</reference>
<evidence type="ECO:0000256" key="3">
    <source>
        <dbReference type="ARBA" id="ARBA00022692"/>
    </source>
</evidence>
<feature type="transmembrane region" description="Helical" evidence="6">
    <location>
        <begin position="189"/>
        <end position="207"/>
    </location>
</feature>
<dbReference type="NCBIfam" id="NF008245">
    <property type="entry name" value="PRK11021.1"/>
    <property type="match status" value="1"/>
</dbReference>
<evidence type="ECO:0000256" key="2">
    <source>
        <dbReference type="ARBA" id="ARBA00022475"/>
    </source>
</evidence>
<accession>A0ABV8CRC4</accession>
<feature type="transmembrane region" description="Helical" evidence="6">
    <location>
        <begin position="149"/>
        <end position="169"/>
    </location>
</feature>
<organism evidence="7 8">
    <name type="scientific">Pseudaeromonas sharmana</name>
    <dbReference type="NCBI Taxonomy" id="328412"/>
    <lineage>
        <taxon>Bacteria</taxon>
        <taxon>Pseudomonadati</taxon>
        <taxon>Pseudomonadota</taxon>
        <taxon>Gammaproteobacteria</taxon>
        <taxon>Aeromonadales</taxon>
        <taxon>Aeromonadaceae</taxon>
        <taxon>Pseudaeromonas</taxon>
    </lineage>
</organism>
<feature type="transmembrane region" description="Helical" evidence="6">
    <location>
        <begin position="266"/>
        <end position="287"/>
    </location>
</feature>
<feature type="transmembrane region" description="Helical" evidence="6">
    <location>
        <begin position="374"/>
        <end position="397"/>
    </location>
</feature>
<dbReference type="PANTHER" id="PTHR42770">
    <property type="entry name" value="AMINO ACID TRANSPORTER-RELATED"/>
    <property type="match status" value="1"/>
</dbReference>
<feature type="transmembrane region" description="Helical" evidence="6">
    <location>
        <begin position="123"/>
        <end position="142"/>
    </location>
</feature>
<evidence type="ECO:0000256" key="1">
    <source>
        <dbReference type="ARBA" id="ARBA00004651"/>
    </source>
</evidence>
<feature type="transmembrane region" description="Helical" evidence="6">
    <location>
        <begin position="345"/>
        <end position="367"/>
    </location>
</feature>
<gene>
    <name evidence="7" type="primary">yjeH</name>
    <name evidence="7" type="ORF">ACFOSS_15025</name>
</gene>
<evidence type="ECO:0000256" key="4">
    <source>
        <dbReference type="ARBA" id="ARBA00022989"/>
    </source>
</evidence>
<feature type="transmembrane region" description="Helical" evidence="6">
    <location>
        <begin position="43"/>
        <end position="66"/>
    </location>
</feature>
<proteinExistence type="predicted"/>
<keyword evidence="3 6" id="KW-0812">Transmembrane</keyword>
<protein>
    <submittedName>
        <fullName evidence="7">L-methionine/branched-chain amino acid transporter</fullName>
    </submittedName>
</protein>
<comment type="caution">
    <text evidence="7">The sequence shown here is derived from an EMBL/GenBank/DDBJ whole genome shotgun (WGS) entry which is preliminary data.</text>
</comment>
<dbReference type="RefSeq" id="WP_377154086.1">
    <property type="nucleotide sequence ID" value="NZ_JBHSAF010000015.1"/>
</dbReference>
<comment type="subcellular location">
    <subcellularLocation>
        <location evidence="1">Cell membrane</location>
        <topology evidence="1">Multi-pass membrane protein</topology>
    </subcellularLocation>
</comment>
<sequence length="437" mass="46771">MPRLNKELGLWQGTGLLMTSLLGTGIFVVPATAATLAGLGSLWAWSLLIFLVLPIAFTFARLGRIYPHSGGAPHLIGRAFGGGAERFAAFLFLAVLPVGLPAALNMAAGFWHAVLPLTTTGQWWIQIATLGGVLVIGCRGAGASGRVQMAIALLIMLVTLLIIFSSSLRMDDLVAPRPVAGNWLKVGDALAVMFWCFVGLEAFAHMGEEFHRPDRDYPLALLLGVVLAGAIYYLHSVVVLKAGVYGDERLNGMAIPQLLAQQYGEPALWLAALLGYLSCFASINIYLQGFARLLWSMAEEGKLPSGLAVRSRRGAPVRALLCVLAVCALAVSLGSHWQLSLATLIRYANGNFVLIYLFCMVAGWRLLSGVWRWLALLSALLCALVLCTLGQSLLYALTLGGLYGGVGLLWRCADRGCLAERRQKSAASDSSLSQSGR</sequence>
<dbReference type="InterPro" id="IPR050367">
    <property type="entry name" value="APC_superfamily"/>
</dbReference>
<feature type="transmembrane region" description="Helical" evidence="6">
    <location>
        <begin position="219"/>
        <end position="246"/>
    </location>
</feature>
<evidence type="ECO:0000256" key="5">
    <source>
        <dbReference type="ARBA" id="ARBA00023136"/>
    </source>
</evidence>
<dbReference type="PANTHER" id="PTHR42770:SF13">
    <property type="entry name" value="L-METHIONINE_BRANCHED-CHAIN AMINO ACID EXPORTER YJEH"/>
    <property type="match status" value="1"/>
</dbReference>
<dbReference type="PIRSF" id="PIRSF006060">
    <property type="entry name" value="AA_transporter"/>
    <property type="match status" value="1"/>
</dbReference>
<keyword evidence="2" id="KW-1003">Cell membrane</keyword>